<comment type="caution">
    <text evidence="20">The sequence shown here is derived from an EMBL/GenBank/DDBJ whole genome shotgun (WGS) entry which is preliminary data.</text>
</comment>
<evidence type="ECO:0000256" key="1">
    <source>
        <dbReference type="ARBA" id="ARBA00001946"/>
    </source>
</evidence>
<dbReference type="HAMAP" id="MF_00719">
    <property type="entry name" value="CobS"/>
    <property type="match status" value="1"/>
</dbReference>
<evidence type="ECO:0000256" key="14">
    <source>
        <dbReference type="ARBA" id="ARBA00025228"/>
    </source>
</evidence>
<dbReference type="InterPro" id="IPR003805">
    <property type="entry name" value="CobS"/>
</dbReference>
<evidence type="ECO:0000256" key="11">
    <source>
        <dbReference type="ARBA" id="ARBA00022842"/>
    </source>
</evidence>
<keyword evidence="9 19" id="KW-0808">Transferase</keyword>
<comment type="pathway">
    <text evidence="3 19">Cofactor biosynthesis; adenosylcobalamin biosynthesis; adenosylcobalamin from cob(II)yrinate a,c-diamide: step 7/7.</text>
</comment>
<gene>
    <name evidence="19" type="primary">cobS</name>
    <name evidence="20" type="ORF">QOZ93_001085</name>
</gene>
<evidence type="ECO:0000313" key="20">
    <source>
        <dbReference type="EMBL" id="MDQ0479344.1"/>
    </source>
</evidence>
<keyword evidence="7 19" id="KW-1003">Cell membrane</keyword>
<dbReference type="EMBL" id="JAUSWN010000007">
    <property type="protein sequence ID" value="MDQ0479344.1"/>
    <property type="molecule type" value="Genomic_DNA"/>
</dbReference>
<dbReference type="Pfam" id="PF02654">
    <property type="entry name" value="CobS"/>
    <property type="match status" value="1"/>
</dbReference>
<evidence type="ECO:0000256" key="5">
    <source>
        <dbReference type="ARBA" id="ARBA00013200"/>
    </source>
</evidence>
<feature type="transmembrane region" description="Helical" evidence="19">
    <location>
        <begin position="111"/>
        <end position="134"/>
    </location>
</feature>
<evidence type="ECO:0000256" key="2">
    <source>
        <dbReference type="ARBA" id="ARBA00004651"/>
    </source>
</evidence>
<comment type="catalytic activity">
    <reaction evidence="18 19">
        <text>alpha-ribazole 5'-phosphate + adenosylcob(III)inamide-GDP = adenosylcob(III)alamin 5'-phosphate + GMP + H(+)</text>
        <dbReference type="Rhea" id="RHEA:23560"/>
        <dbReference type="ChEBI" id="CHEBI:15378"/>
        <dbReference type="ChEBI" id="CHEBI:57918"/>
        <dbReference type="ChEBI" id="CHEBI:58115"/>
        <dbReference type="ChEBI" id="CHEBI:60487"/>
        <dbReference type="ChEBI" id="CHEBI:60493"/>
        <dbReference type="EC" id="2.7.8.26"/>
    </reaction>
</comment>
<sequence length="252" mass="28199">MKEFFNNLLLYFQFFTRIPINKCLKCEKENFRDGAFFFPVVGLFIGSIQWGIYKLLNPIFPATIIAVIVLIVPVILTGGLHQDGLGDTFDGFFCFKGEKEKLLEVMKDSRIGTYACIAIIADMLLRFAAITTIIQSGMTYILIAAPIIGRLSVVYICNIGKPAKKISSANIYIQNIGIKGLILSIIITILFLFKFIEIKYLLILIVGALIVSTLFNMLCNNKIGGLNGDTLGCNYEMVDVFTMLLYIVLFIK</sequence>
<keyword evidence="13 19" id="KW-0472">Membrane</keyword>
<comment type="subcellular location">
    <subcellularLocation>
        <location evidence="2 19">Cell membrane</location>
        <topology evidence="2 19">Multi-pass membrane protein</topology>
    </subcellularLocation>
</comment>
<evidence type="ECO:0000256" key="6">
    <source>
        <dbReference type="ARBA" id="ARBA00015850"/>
    </source>
</evidence>
<comment type="function">
    <text evidence="14 19">Joins adenosylcobinamide-GDP and alpha-ribazole to generate adenosylcobalamin (Ado-cobalamin). Also synthesizes adenosylcobalamin 5'-phosphate from adenosylcobinamide-GDP and alpha-ribazole 5'-phosphate.</text>
</comment>
<dbReference type="Proteomes" id="UP001224418">
    <property type="component" value="Unassembled WGS sequence"/>
</dbReference>
<evidence type="ECO:0000256" key="12">
    <source>
        <dbReference type="ARBA" id="ARBA00022989"/>
    </source>
</evidence>
<protein>
    <recommendedName>
        <fullName evidence="6 19">Adenosylcobinamide-GDP ribazoletransferase</fullName>
        <ecNumber evidence="5 19">2.7.8.26</ecNumber>
    </recommendedName>
    <alternativeName>
        <fullName evidence="16 19">Cobalamin synthase</fullName>
    </alternativeName>
    <alternativeName>
        <fullName evidence="15 19">Cobalamin-5'-phosphate synthase</fullName>
    </alternativeName>
</protein>
<dbReference type="EC" id="2.7.8.26" evidence="5 19"/>
<name>A0ABU0JQH2_HATLI</name>
<comment type="similarity">
    <text evidence="4 19">Belongs to the CobS family.</text>
</comment>
<dbReference type="RefSeq" id="WP_307355422.1">
    <property type="nucleotide sequence ID" value="NZ_BAAACJ010000032.1"/>
</dbReference>
<evidence type="ECO:0000256" key="16">
    <source>
        <dbReference type="ARBA" id="ARBA00032853"/>
    </source>
</evidence>
<feature type="transmembrane region" description="Helical" evidence="19">
    <location>
        <begin position="140"/>
        <end position="159"/>
    </location>
</feature>
<evidence type="ECO:0000256" key="8">
    <source>
        <dbReference type="ARBA" id="ARBA00022573"/>
    </source>
</evidence>
<evidence type="ECO:0000256" key="4">
    <source>
        <dbReference type="ARBA" id="ARBA00010561"/>
    </source>
</evidence>
<dbReference type="PANTHER" id="PTHR34148:SF1">
    <property type="entry name" value="ADENOSYLCOBINAMIDE-GDP RIBAZOLETRANSFERASE"/>
    <property type="match status" value="1"/>
</dbReference>
<evidence type="ECO:0000256" key="19">
    <source>
        <dbReference type="HAMAP-Rule" id="MF_00719"/>
    </source>
</evidence>
<feature type="transmembrane region" description="Helical" evidence="19">
    <location>
        <begin position="171"/>
        <end position="192"/>
    </location>
</feature>
<keyword evidence="11 19" id="KW-0460">Magnesium</keyword>
<keyword evidence="10 19" id="KW-0812">Transmembrane</keyword>
<evidence type="ECO:0000256" key="9">
    <source>
        <dbReference type="ARBA" id="ARBA00022679"/>
    </source>
</evidence>
<proteinExistence type="inferred from homology"/>
<evidence type="ECO:0000256" key="17">
    <source>
        <dbReference type="ARBA" id="ARBA00048623"/>
    </source>
</evidence>
<evidence type="ECO:0000256" key="15">
    <source>
        <dbReference type="ARBA" id="ARBA00032605"/>
    </source>
</evidence>
<feature type="transmembrane region" description="Helical" evidence="19">
    <location>
        <begin position="35"/>
        <end position="53"/>
    </location>
</feature>
<keyword evidence="21" id="KW-1185">Reference proteome</keyword>
<dbReference type="GO" id="GO:0051073">
    <property type="term" value="F:adenosylcobinamide-GDP ribazoletransferase activity"/>
    <property type="evidence" value="ECO:0007669"/>
    <property type="project" value="UniProtKB-EC"/>
</dbReference>
<keyword evidence="8 19" id="KW-0169">Cobalamin biosynthesis</keyword>
<evidence type="ECO:0000256" key="13">
    <source>
        <dbReference type="ARBA" id="ARBA00023136"/>
    </source>
</evidence>
<organism evidence="20 21">
    <name type="scientific">Hathewaya limosa</name>
    <name type="common">Clostridium limosum</name>
    <dbReference type="NCBI Taxonomy" id="1536"/>
    <lineage>
        <taxon>Bacteria</taxon>
        <taxon>Bacillati</taxon>
        <taxon>Bacillota</taxon>
        <taxon>Clostridia</taxon>
        <taxon>Eubacteriales</taxon>
        <taxon>Clostridiaceae</taxon>
        <taxon>Hathewaya</taxon>
    </lineage>
</organism>
<evidence type="ECO:0000313" key="21">
    <source>
        <dbReference type="Proteomes" id="UP001224418"/>
    </source>
</evidence>
<evidence type="ECO:0000256" key="10">
    <source>
        <dbReference type="ARBA" id="ARBA00022692"/>
    </source>
</evidence>
<comment type="cofactor">
    <cofactor evidence="1 19">
        <name>Mg(2+)</name>
        <dbReference type="ChEBI" id="CHEBI:18420"/>
    </cofactor>
</comment>
<dbReference type="PANTHER" id="PTHR34148">
    <property type="entry name" value="ADENOSYLCOBINAMIDE-GDP RIBAZOLETRANSFERASE"/>
    <property type="match status" value="1"/>
</dbReference>
<evidence type="ECO:0000256" key="3">
    <source>
        <dbReference type="ARBA" id="ARBA00004663"/>
    </source>
</evidence>
<feature type="transmembrane region" description="Helical" evidence="19">
    <location>
        <begin position="59"/>
        <end position="80"/>
    </location>
</feature>
<evidence type="ECO:0000256" key="18">
    <source>
        <dbReference type="ARBA" id="ARBA00049504"/>
    </source>
</evidence>
<reference evidence="20 21" key="1">
    <citation type="submission" date="2023-07" db="EMBL/GenBank/DDBJ databases">
        <title>Genomic Encyclopedia of Type Strains, Phase IV (KMG-IV): sequencing the most valuable type-strain genomes for metagenomic binning, comparative biology and taxonomic classification.</title>
        <authorList>
            <person name="Goeker M."/>
        </authorList>
    </citation>
    <scope>NUCLEOTIDE SEQUENCE [LARGE SCALE GENOMIC DNA]</scope>
    <source>
        <strain evidence="20 21">DSM 1400</strain>
    </source>
</reference>
<accession>A0ABU0JQH2</accession>
<dbReference type="NCBIfam" id="TIGR00317">
    <property type="entry name" value="cobS"/>
    <property type="match status" value="1"/>
</dbReference>
<keyword evidence="12 19" id="KW-1133">Transmembrane helix</keyword>
<feature type="transmembrane region" description="Helical" evidence="19">
    <location>
        <begin position="198"/>
        <end position="219"/>
    </location>
</feature>
<feature type="transmembrane region" description="Helical" evidence="19">
    <location>
        <begin position="231"/>
        <end position="251"/>
    </location>
</feature>
<evidence type="ECO:0000256" key="7">
    <source>
        <dbReference type="ARBA" id="ARBA00022475"/>
    </source>
</evidence>
<comment type="catalytic activity">
    <reaction evidence="17 19">
        <text>alpha-ribazole + adenosylcob(III)inamide-GDP = adenosylcob(III)alamin + GMP + H(+)</text>
        <dbReference type="Rhea" id="RHEA:16049"/>
        <dbReference type="ChEBI" id="CHEBI:10329"/>
        <dbReference type="ChEBI" id="CHEBI:15378"/>
        <dbReference type="ChEBI" id="CHEBI:18408"/>
        <dbReference type="ChEBI" id="CHEBI:58115"/>
        <dbReference type="ChEBI" id="CHEBI:60487"/>
        <dbReference type="EC" id="2.7.8.26"/>
    </reaction>
</comment>